<reference evidence="2 3" key="1">
    <citation type="submission" date="2018-06" db="EMBL/GenBank/DDBJ databases">
        <title>Extensive metabolic versatility and redundancy in microbially diverse, dynamic hydrothermal sediments.</title>
        <authorList>
            <person name="Dombrowski N."/>
            <person name="Teske A."/>
            <person name="Baker B.J."/>
        </authorList>
    </citation>
    <scope>NUCLEOTIDE SEQUENCE [LARGE SCALE GENOMIC DNA]</scope>
    <source>
        <strain evidence="2">B3_G15</strain>
    </source>
</reference>
<dbReference type="SUPFAM" id="SSF54292">
    <property type="entry name" value="2Fe-2S ferredoxin-like"/>
    <property type="match status" value="1"/>
</dbReference>
<dbReference type="InterPro" id="IPR001041">
    <property type="entry name" value="2Fe-2S_ferredoxin-type"/>
</dbReference>
<organism evidence="2 3">
    <name type="scientific">Aerophobetes bacterium</name>
    <dbReference type="NCBI Taxonomy" id="2030807"/>
    <lineage>
        <taxon>Bacteria</taxon>
        <taxon>Candidatus Aerophobota</taxon>
    </lineage>
</organism>
<evidence type="ECO:0000313" key="3">
    <source>
        <dbReference type="Proteomes" id="UP000280417"/>
    </source>
</evidence>
<dbReference type="InterPro" id="IPR036010">
    <property type="entry name" value="2Fe-2S_ferredoxin-like_sf"/>
</dbReference>
<evidence type="ECO:0000313" key="2">
    <source>
        <dbReference type="EMBL" id="RLE12204.1"/>
    </source>
</evidence>
<comment type="caution">
    <text evidence="2">The sequence shown here is derived from an EMBL/GenBank/DDBJ whole genome shotgun (WGS) entry which is preliminary data.</text>
</comment>
<dbReference type="GO" id="GO:0051536">
    <property type="term" value="F:iron-sulfur cluster binding"/>
    <property type="evidence" value="ECO:0007669"/>
    <property type="project" value="InterPro"/>
</dbReference>
<name>A0A662D8V2_UNCAE</name>
<dbReference type="GO" id="GO:0016491">
    <property type="term" value="F:oxidoreductase activity"/>
    <property type="evidence" value="ECO:0007669"/>
    <property type="project" value="UniProtKB-KW"/>
</dbReference>
<dbReference type="EMBL" id="QMQA01000183">
    <property type="protein sequence ID" value="RLE12204.1"/>
    <property type="molecule type" value="Genomic_DNA"/>
</dbReference>
<protein>
    <submittedName>
        <fullName evidence="2">(2Fe-2S)-binding protein</fullName>
    </submittedName>
</protein>
<dbReference type="Pfam" id="PF13510">
    <property type="entry name" value="Fer2_4"/>
    <property type="match status" value="1"/>
</dbReference>
<keyword evidence="1" id="KW-0560">Oxidoreductase</keyword>
<dbReference type="AlphaFoldDB" id="A0A662D8V2"/>
<evidence type="ECO:0000256" key="1">
    <source>
        <dbReference type="ARBA" id="ARBA00023002"/>
    </source>
</evidence>
<dbReference type="Gene3D" id="3.10.20.440">
    <property type="entry name" value="2Fe-2S iron-sulphur cluster binding domain, sarcosine oxidase, alpha subunit, N-terminal domain"/>
    <property type="match status" value="1"/>
</dbReference>
<dbReference type="InterPro" id="IPR042204">
    <property type="entry name" value="2Fe-2S-bd_N"/>
</dbReference>
<proteinExistence type="predicted"/>
<dbReference type="CDD" id="cd00207">
    <property type="entry name" value="fer2"/>
    <property type="match status" value="1"/>
</dbReference>
<dbReference type="Proteomes" id="UP000280417">
    <property type="component" value="Unassembled WGS sequence"/>
</dbReference>
<accession>A0A662D8V2</accession>
<gene>
    <name evidence="2" type="ORF">DRJ04_06610</name>
</gene>
<sequence length="108" mass="11837">MRVLNHPILGKLERKKIVTITVDGKALQAFEGEPIIAALLANGIRICRKTRKRGEPRFLFCGIGRCTDCVMIVDGIPNVRTCVTPVREGMKIETQIGSGKWSTSDAGN</sequence>